<dbReference type="InterPro" id="IPR022742">
    <property type="entry name" value="Hydrolase_4"/>
</dbReference>
<reference evidence="2 3" key="1">
    <citation type="submission" date="2023-10" db="EMBL/GenBank/DDBJ databases">
        <title>Microbacterium xanthum sp. nov., isolated from seaweed.</title>
        <authorList>
            <person name="Lee S.D."/>
        </authorList>
    </citation>
    <scope>NUCLEOTIDE SEQUENCE [LARGE SCALE GENOMIC DNA]</scope>
    <source>
        <strain evidence="2 3">KCTC 19124</strain>
    </source>
</reference>
<keyword evidence="3" id="KW-1185">Reference proteome</keyword>
<dbReference type="Pfam" id="PF12146">
    <property type="entry name" value="Hydrolase_4"/>
    <property type="match status" value="1"/>
</dbReference>
<dbReference type="InterPro" id="IPR029058">
    <property type="entry name" value="AB_hydrolase_fold"/>
</dbReference>
<proteinExistence type="predicted"/>
<protein>
    <submittedName>
        <fullName evidence="2">Alpha/beta fold hydrolase</fullName>
    </submittedName>
</protein>
<evidence type="ECO:0000313" key="2">
    <source>
        <dbReference type="EMBL" id="MDZ8161042.1"/>
    </source>
</evidence>
<evidence type="ECO:0000313" key="3">
    <source>
        <dbReference type="Proteomes" id="UP001291912"/>
    </source>
</evidence>
<dbReference type="RefSeq" id="WP_194423705.1">
    <property type="nucleotide sequence ID" value="NZ_BAAAPT010000001.1"/>
</dbReference>
<dbReference type="PANTHER" id="PTHR11614">
    <property type="entry name" value="PHOSPHOLIPASE-RELATED"/>
    <property type="match status" value="1"/>
</dbReference>
<dbReference type="InterPro" id="IPR051044">
    <property type="entry name" value="MAG_DAG_Lipase"/>
</dbReference>
<accession>A0ABU5N4M4</accession>
<sequence>MPEFIDAHGVAIVYDVHPSRTEARGVVQLLHGVGEHAGRYSALIDALTADGFTVYADDHRGHGRTGIRQHGGPEKLGRLGAGGHRATVDALWRFTQIIRDENPGLPLVLLGHSWGSFLAQKLVNAHPTAYDALVLSGSALPWPGSLNSGPLNKPWDGPDATGVEWLSSDPRVGADFLDDPLTTSTPMLRLFGPWNTLQVLSRPRRGLARDVPTLLLVGSEDTVGGPRSVHRLADAYRHRSGFSDVTTQVYPGIRHEVFNDLTQADVRADLSAWLDARFPVRV</sequence>
<dbReference type="GO" id="GO:0016787">
    <property type="term" value="F:hydrolase activity"/>
    <property type="evidence" value="ECO:0007669"/>
    <property type="project" value="UniProtKB-KW"/>
</dbReference>
<gene>
    <name evidence="2" type="ORF">R2Q92_04285</name>
</gene>
<dbReference type="Proteomes" id="UP001291912">
    <property type="component" value="Unassembled WGS sequence"/>
</dbReference>
<keyword evidence="2" id="KW-0378">Hydrolase</keyword>
<dbReference type="EMBL" id="JAWJYN010000001">
    <property type="protein sequence ID" value="MDZ8161042.1"/>
    <property type="molecule type" value="Genomic_DNA"/>
</dbReference>
<name>A0ABU5N4M4_9MICO</name>
<organism evidence="2 3">
    <name type="scientific">Microbacterium aquimaris</name>
    <dbReference type="NCBI Taxonomy" id="459816"/>
    <lineage>
        <taxon>Bacteria</taxon>
        <taxon>Bacillati</taxon>
        <taxon>Actinomycetota</taxon>
        <taxon>Actinomycetes</taxon>
        <taxon>Micrococcales</taxon>
        <taxon>Microbacteriaceae</taxon>
        <taxon>Microbacterium</taxon>
    </lineage>
</organism>
<comment type="caution">
    <text evidence="2">The sequence shown here is derived from an EMBL/GenBank/DDBJ whole genome shotgun (WGS) entry which is preliminary data.</text>
</comment>
<evidence type="ECO:0000259" key="1">
    <source>
        <dbReference type="Pfam" id="PF12146"/>
    </source>
</evidence>
<dbReference type="SUPFAM" id="SSF53474">
    <property type="entry name" value="alpha/beta-Hydrolases"/>
    <property type="match status" value="1"/>
</dbReference>
<dbReference type="Gene3D" id="3.40.50.1820">
    <property type="entry name" value="alpha/beta hydrolase"/>
    <property type="match status" value="1"/>
</dbReference>
<feature type="domain" description="Serine aminopeptidase S33" evidence="1">
    <location>
        <begin position="22"/>
        <end position="261"/>
    </location>
</feature>